<dbReference type="Proteomes" id="UP000177798">
    <property type="component" value="Chromosome 10"/>
</dbReference>
<evidence type="ECO:0000256" key="1">
    <source>
        <dbReference type="PROSITE-ProRule" id="PRU00023"/>
    </source>
</evidence>
<dbReference type="PROSITE" id="PS50088">
    <property type="entry name" value="ANK_REPEAT"/>
    <property type="match status" value="1"/>
</dbReference>
<dbReference type="SUPFAM" id="SSF48403">
    <property type="entry name" value="Ankyrin repeat"/>
    <property type="match status" value="1"/>
</dbReference>
<feature type="chain" id="PRO_5009445025" evidence="2">
    <location>
        <begin position="24"/>
        <end position="521"/>
    </location>
</feature>
<evidence type="ECO:0000313" key="4">
    <source>
        <dbReference type="Proteomes" id="UP000177798"/>
    </source>
</evidence>
<proteinExistence type="predicted"/>
<dbReference type="InterPro" id="IPR053080">
    <property type="entry name" value="PP1_regulatory_subunit_27"/>
</dbReference>
<dbReference type="InterPro" id="IPR002110">
    <property type="entry name" value="Ankyrin_rpt"/>
</dbReference>
<dbReference type="PROSITE" id="PS50297">
    <property type="entry name" value="ANK_REP_REGION"/>
    <property type="match status" value="1"/>
</dbReference>
<dbReference type="OrthoDB" id="539213at2759"/>
<dbReference type="PANTHER" id="PTHR46899:SF3">
    <property type="entry name" value="PROTEIN PHOSPHATASE 1 REGULATORY SUBUNIT 27"/>
    <property type="match status" value="1"/>
</dbReference>
<gene>
    <name evidence="3" type="ORF">sscle_10g075530</name>
</gene>
<feature type="signal peptide" evidence="2">
    <location>
        <begin position="1"/>
        <end position="23"/>
    </location>
</feature>
<keyword evidence="1" id="KW-0040">ANK repeat</keyword>
<dbReference type="EMBL" id="CP017823">
    <property type="protein sequence ID" value="APA12783.1"/>
    <property type="molecule type" value="Genomic_DNA"/>
</dbReference>
<dbReference type="Gene3D" id="1.25.40.20">
    <property type="entry name" value="Ankyrin repeat-containing domain"/>
    <property type="match status" value="1"/>
</dbReference>
<protein>
    <submittedName>
        <fullName evidence="3">Uncharacterized protein</fullName>
    </submittedName>
</protein>
<evidence type="ECO:0000256" key="2">
    <source>
        <dbReference type="SAM" id="SignalP"/>
    </source>
</evidence>
<accession>A0A1D9QDU0</accession>
<organism evidence="3 4">
    <name type="scientific">Sclerotinia sclerotiorum (strain ATCC 18683 / 1980 / Ss-1)</name>
    <name type="common">White mold</name>
    <name type="synonym">Whetzelinia sclerotiorum</name>
    <dbReference type="NCBI Taxonomy" id="665079"/>
    <lineage>
        <taxon>Eukaryota</taxon>
        <taxon>Fungi</taxon>
        <taxon>Dikarya</taxon>
        <taxon>Ascomycota</taxon>
        <taxon>Pezizomycotina</taxon>
        <taxon>Leotiomycetes</taxon>
        <taxon>Helotiales</taxon>
        <taxon>Sclerotiniaceae</taxon>
        <taxon>Sclerotinia</taxon>
    </lineage>
</organism>
<evidence type="ECO:0000313" key="3">
    <source>
        <dbReference type="EMBL" id="APA12783.1"/>
    </source>
</evidence>
<dbReference type="PANTHER" id="PTHR46899">
    <property type="entry name" value="PROTEIN PHOSPHATASE 1 REGULATORY SUBUNIT 27"/>
    <property type="match status" value="1"/>
</dbReference>
<name>A0A1D9QDU0_SCLS1</name>
<dbReference type="InterPro" id="IPR036770">
    <property type="entry name" value="Ankyrin_rpt-contain_sf"/>
</dbReference>
<reference evidence="4" key="1">
    <citation type="journal article" date="2017" name="Genome Biol. Evol.">
        <title>The complete genome sequence of the phytopathogenic fungus Sclerotinia sclerotiorum reveals insights into the genome architecture of broad host range pathogens.</title>
        <authorList>
            <person name="Derbyshire M."/>
            <person name="Denton-Giles M."/>
            <person name="Hegedus D."/>
            <person name="Seifbarghy S."/>
            <person name="Rollins J."/>
            <person name="van Kan J."/>
            <person name="Seidl M.F."/>
            <person name="Faino L."/>
            <person name="Mbengue M."/>
            <person name="Navaud O."/>
            <person name="Raffaele S."/>
            <person name="Hammond-Kosack K."/>
            <person name="Heard S."/>
            <person name="Oliver R."/>
        </authorList>
    </citation>
    <scope>NUCLEOTIDE SEQUENCE [LARGE SCALE GENOMIC DNA]</scope>
    <source>
        <strain evidence="4">ATCC 18683 / 1980 / Ss-1</strain>
    </source>
</reference>
<dbReference type="SMART" id="SM00248">
    <property type="entry name" value="ANK"/>
    <property type="match status" value="2"/>
</dbReference>
<keyword evidence="2" id="KW-0732">Signal</keyword>
<dbReference type="AlphaFoldDB" id="A0A1D9QDU0"/>
<sequence>MEGLPSASAAFAVISLAVQLAESVKQLVEFWQAIEDAPGDVSELFSDLELLESSANVKKRIEKLHSKLHPTMVAFTSSSTRKRKWVALKVTLKNEEIKKMRASVGESLVAVQMIQQEAISDMVEMALQHQETSKGISAIQEIVVQYSQNLNPMHGSKSLSSKYASSMLLEEKKATELGLLDLHRDKESHGYCLSTSTRNVMIFQNSSPGVLDEVGSSADDNKKQIIGRTSSKTRFSASTKTKSANELSSHETMETRIGIVFYPAKWLYRLGMTMGIRMSATVDNGWMFTFSSFEAVPDDALIFDLCRQGNVAGVKILLDRGDASIECENPQGKTPLWTAVNYGQVDVARFLIAVGAKNTANTICPWQNPVVLDARRKIALIEALEVYSKYKGDNVYGTIGRLSIFYTPSKRLDMTQEEISDSMLIEGNFEVHKDSVTSYSLLHCLIGARFLHRDLLSVRMIMEKTTDLHSLHGYGAWSRYQPQTPTVLAMYDQDLFIPWRQLLLESKQDMDTFIEREIDAK</sequence>
<dbReference type="Pfam" id="PF12796">
    <property type="entry name" value="Ank_2"/>
    <property type="match status" value="1"/>
</dbReference>
<feature type="repeat" description="ANK" evidence="1">
    <location>
        <begin position="331"/>
        <end position="363"/>
    </location>
</feature>
<dbReference type="VEuPathDB" id="FungiDB:sscle_10g075530"/>